<reference evidence="1 2" key="1">
    <citation type="journal article" date="2018" name="Genomics">
        <title>Molecular footprints of inshore aquatic adaptation in Indo-Pacific humpback dolphin (Sousa chinensis).</title>
        <authorList>
            <person name="Ming Y."/>
            <person name="Jian J."/>
            <person name="Yu F."/>
            <person name="Yu X."/>
            <person name="Wang J."/>
            <person name="Liu W."/>
        </authorList>
    </citation>
    <scope>NUCLEOTIDE SEQUENCE [LARGE SCALE GENOMIC DNA]</scope>
    <source>
        <strain evidence="1">MY-2018</strain>
        <tissue evidence="1">Skin</tissue>
    </source>
</reference>
<accession>A0A484GZF7</accession>
<protein>
    <submittedName>
        <fullName evidence="1">Uncharacterized protein</fullName>
    </submittedName>
</protein>
<name>A0A484GZF7_SOUCH</name>
<sequence length="84" mass="9990">MGNQSSVPSCTPLRCILQNWETVSYAPMSERKYFVVTLHSLSIPWICRTMALNYNTIFQLQLFCKREEKWYELPYVQAFMLLCQ</sequence>
<dbReference type="Gene3D" id="1.10.150.180">
    <property type="entry name" value="Gamma-retroviral matrix domain"/>
    <property type="match status" value="1"/>
</dbReference>
<feature type="non-terminal residue" evidence="1">
    <location>
        <position position="84"/>
    </location>
</feature>
<keyword evidence="2" id="KW-1185">Reference proteome</keyword>
<evidence type="ECO:0000313" key="1">
    <source>
        <dbReference type="EMBL" id="TEA40546.1"/>
    </source>
</evidence>
<organism evidence="1 2">
    <name type="scientific">Sousa chinensis</name>
    <name type="common">Indo-pacific humpbacked dolphin</name>
    <name type="synonym">Steno chinensis</name>
    <dbReference type="NCBI Taxonomy" id="103600"/>
    <lineage>
        <taxon>Eukaryota</taxon>
        <taxon>Metazoa</taxon>
        <taxon>Chordata</taxon>
        <taxon>Craniata</taxon>
        <taxon>Vertebrata</taxon>
        <taxon>Euteleostomi</taxon>
        <taxon>Mammalia</taxon>
        <taxon>Eutheria</taxon>
        <taxon>Laurasiatheria</taxon>
        <taxon>Artiodactyla</taxon>
        <taxon>Whippomorpha</taxon>
        <taxon>Cetacea</taxon>
        <taxon>Odontoceti</taxon>
        <taxon>Delphinidae</taxon>
        <taxon>Sousa</taxon>
    </lineage>
</organism>
<evidence type="ECO:0000313" key="2">
    <source>
        <dbReference type="Proteomes" id="UP000295264"/>
    </source>
</evidence>
<dbReference type="EMBL" id="QWLN02002785">
    <property type="protein sequence ID" value="TEA40546.1"/>
    <property type="molecule type" value="Genomic_DNA"/>
</dbReference>
<dbReference type="Proteomes" id="UP000295264">
    <property type="component" value="Unassembled WGS sequence"/>
</dbReference>
<comment type="caution">
    <text evidence="1">The sequence shown here is derived from an EMBL/GenBank/DDBJ whole genome shotgun (WGS) entry which is preliminary data.</text>
</comment>
<dbReference type="InterPro" id="IPR010999">
    <property type="entry name" value="Retrovr_matrix"/>
</dbReference>
<dbReference type="SUPFAM" id="SSF47836">
    <property type="entry name" value="Retroviral matrix proteins"/>
    <property type="match status" value="1"/>
</dbReference>
<dbReference type="InterPro" id="IPR036946">
    <property type="entry name" value="G_retro_matrix_sf"/>
</dbReference>
<gene>
    <name evidence="1" type="ORF">DBR06_SOUSAS16510004</name>
</gene>
<proteinExistence type="predicted"/>
<dbReference type="AlphaFoldDB" id="A0A484GZF7"/>